<name>A0A1R3KKY6_9ROSI</name>
<organism evidence="2 3">
    <name type="scientific">Corchorus olitorius</name>
    <dbReference type="NCBI Taxonomy" id="93759"/>
    <lineage>
        <taxon>Eukaryota</taxon>
        <taxon>Viridiplantae</taxon>
        <taxon>Streptophyta</taxon>
        <taxon>Embryophyta</taxon>
        <taxon>Tracheophyta</taxon>
        <taxon>Spermatophyta</taxon>
        <taxon>Magnoliopsida</taxon>
        <taxon>eudicotyledons</taxon>
        <taxon>Gunneridae</taxon>
        <taxon>Pentapetalae</taxon>
        <taxon>rosids</taxon>
        <taxon>malvids</taxon>
        <taxon>Malvales</taxon>
        <taxon>Malvaceae</taxon>
        <taxon>Grewioideae</taxon>
        <taxon>Apeibeae</taxon>
        <taxon>Corchorus</taxon>
    </lineage>
</organism>
<accession>A0A1R3KKY6</accession>
<comment type="caution">
    <text evidence="2">The sequence shown here is derived from an EMBL/GenBank/DDBJ whole genome shotgun (WGS) entry which is preliminary data.</text>
</comment>
<proteinExistence type="predicted"/>
<gene>
    <name evidence="2" type="ORF">COLO4_07107</name>
</gene>
<keyword evidence="3" id="KW-1185">Reference proteome</keyword>
<dbReference type="Proteomes" id="UP000187203">
    <property type="component" value="Unassembled WGS sequence"/>
</dbReference>
<protein>
    <submittedName>
        <fullName evidence="2">Uncharacterized protein</fullName>
    </submittedName>
</protein>
<sequence length="211" mass="22713">MEAFVQPPFLRGQVFYRGQLVRGVEDRHSYLSRHLTAGGTFANMLTVWECSSICYGRWSLHWWGEKGSRFEEEVRELYGDLGIPISMGAVNPTVAAREAVYAAKGKARQLQAENQGPSSTDSTASIPFGIRLEQQLNYRGEDLRGQQISNPISSPSIPGLNGQNVGGLRVRSGPDLMGLVSGIAIGATTQPTSTRPFEQGVTLGSGEAGAG</sequence>
<evidence type="ECO:0000256" key="1">
    <source>
        <dbReference type="SAM" id="MobiDB-lite"/>
    </source>
</evidence>
<feature type="region of interest" description="Disordered" evidence="1">
    <location>
        <begin position="189"/>
        <end position="211"/>
    </location>
</feature>
<dbReference type="AlphaFoldDB" id="A0A1R3KKY6"/>
<reference evidence="3" key="1">
    <citation type="submission" date="2013-09" db="EMBL/GenBank/DDBJ databases">
        <title>Corchorus olitorius genome sequencing.</title>
        <authorList>
            <person name="Alam M."/>
            <person name="Haque M.S."/>
            <person name="Islam M.S."/>
            <person name="Emdad E.M."/>
            <person name="Islam M.M."/>
            <person name="Ahmed B."/>
            <person name="Halim A."/>
            <person name="Hossen Q.M.M."/>
            <person name="Hossain M.Z."/>
            <person name="Ahmed R."/>
            <person name="Khan M.M."/>
            <person name="Islam R."/>
            <person name="Rashid M.M."/>
            <person name="Khan S.A."/>
            <person name="Rahman M.S."/>
            <person name="Alam M."/>
            <person name="Yahiya A.S."/>
            <person name="Khan M.S."/>
            <person name="Azam M.S."/>
            <person name="Haque T."/>
            <person name="Lashkar M.Z.H."/>
            <person name="Akhand A.I."/>
            <person name="Morshed G."/>
            <person name="Roy S."/>
            <person name="Uddin K.S."/>
            <person name="Rabeya T."/>
            <person name="Hossain A.S."/>
            <person name="Chowdhury A."/>
            <person name="Snigdha A.R."/>
            <person name="Mortoza M.S."/>
            <person name="Matin S.A."/>
            <person name="Hoque S.M.E."/>
            <person name="Islam M.K."/>
            <person name="Roy D.K."/>
            <person name="Haider R."/>
            <person name="Moosa M.M."/>
            <person name="Elias S.M."/>
            <person name="Hasan A.M."/>
            <person name="Jahan S."/>
            <person name="Shafiuddin M."/>
            <person name="Mahmood N."/>
            <person name="Shommy N.S."/>
        </authorList>
    </citation>
    <scope>NUCLEOTIDE SEQUENCE [LARGE SCALE GENOMIC DNA]</scope>
    <source>
        <strain evidence="3">cv. O-4</strain>
    </source>
</reference>
<dbReference type="EMBL" id="AWUE01013084">
    <property type="protein sequence ID" value="OMP07719.1"/>
    <property type="molecule type" value="Genomic_DNA"/>
</dbReference>
<evidence type="ECO:0000313" key="2">
    <source>
        <dbReference type="EMBL" id="OMP07719.1"/>
    </source>
</evidence>
<evidence type="ECO:0000313" key="3">
    <source>
        <dbReference type="Proteomes" id="UP000187203"/>
    </source>
</evidence>